<protein>
    <submittedName>
        <fullName evidence="1">Putative tail-component</fullName>
    </submittedName>
</protein>
<sequence>MLTWYGKDGICILSLQVYLPSMIIIRKSVWSIGRCTMANVTIDFSGFEKLQKRIAELNSSAMEEAKRQSMKEMAAVYLAEAKRATPTRGIEVRQVSEKEYENSSIAEYSKVKDFNKHGKLNSSDAKVAYKHKGERKFKILHNSEHMKRSWNAGAVEQNGREYKVKVFNTASYASYVNDGHRQQPGRYVPILGKRLVENWVDGLNMAEKAEKETERQSKNILRRNINRVLLRYST</sequence>
<dbReference type="InterPro" id="IPR010064">
    <property type="entry name" value="HK97-gp10_tail"/>
</dbReference>
<evidence type="ECO:0000313" key="1">
    <source>
        <dbReference type="EMBL" id="DAE04470.1"/>
    </source>
</evidence>
<reference evidence="1" key="1">
    <citation type="journal article" date="2021" name="Proc. Natl. Acad. Sci. U.S.A.">
        <title>A Catalog of Tens of Thousands of Viruses from Human Metagenomes Reveals Hidden Associations with Chronic Diseases.</title>
        <authorList>
            <person name="Tisza M.J."/>
            <person name="Buck C.B."/>
        </authorList>
    </citation>
    <scope>NUCLEOTIDE SEQUENCE</scope>
    <source>
        <strain evidence="1">CtKeG8</strain>
    </source>
</reference>
<organism evidence="1">
    <name type="scientific">Siphoviridae sp. ctKeG8</name>
    <dbReference type="NCBI Taxonomy" id="2825443"/>
    <lineage>
        <taxon>Viruses</taxon>
        <taxon>Duplodnaviria</taxon>
        <taxon>Heunggongvirae</taxon>
        <taxon>Uroviricota</taxon>
        <taxon>Caudoviricetes</taxon>
    </lineage>
</organism>
<dbReference type="EMBL" id="BK015388">
    <property type="protein sequence ID" value="DAE04470.1"/>
    <property type="molecule type" value="Genomic_DNA"/>
</dbReference>
<name>A0A8S5PBM2_9CAUD</name>
<dbReference type="Pfam" id="PF04883">
    <property type="entry name" value="HK97-gp10_like"/>
    <property type="match status" value="1"/>
</dbReference>
<accession>A0A8S5PBM2</accession>
<proteinExistence type="predicted"/>